<evidence type="ECO:0000259" key="7">
    <source>
        <dbReference type="Pfam" id="PF01618"/>
    </source>
</evidence>
<evidence type="ECO:0000256" key="4">
    <source>
        <dbReference type="ARBA" id="ARBA00022989"/>
    </source>
</evidence>
<name>A0A1W1BX08_9ZZZZ</name>
<dbReference type="GO" id="GO:0005886">
    <property type="term" value="C:plasma membrane"/>
    <property type="evidence" value="ECO:0007669"/>
    <property type="project" value="UniProtKB-SubCell"/>
</dbReference>
<evidence type="ECO:0000256" key="3">
    <source>
        <dbReference type="ARBA" id="ARBA00022692"/>
    </source>
</evidence>
<feature type="transmembrane region" description="Helical" evidence="6">
    <location>
        <begin position="12"/>
        <end position="36"/>
    </location>
</feature>
<keyword evidence="5 6" id="KW-0472">Membrane</keyword>
<evidence type="ECO:0000256" key="5">
    <source>
        <dbReference type="ARBA" id="ARBA00023136"/>
    </source>
</evidence>
<feature type="transmembrane region" description="Helical" evidence="6">
    <location>
        <begin position="160"/>
        <end position="184"/>
    </location>
</feature>
<feature type="domain" description="MotA/TolQ/ExbB proton channel" evidence="7">
    <location>
        <begin position="111"/>
        <end position="200"/>
    </location>
</feature>
<reference evidence="8" key="1">
    <citation type="submission" date="2016-10" db="EMBL/GenBank/DDBJ databases">
        <authorList>
            <person name="de Groot N.N."/>
        </authorList>
    </citation>
    <scope>NUCLEOTIDE SEQUENCE</scope>
</reference>
<keyword evidence="4 6" id="KW-1133">Transmembrane helix</keyword>
<comment type="subcellular location">
    <subcellularLocation>
        <location evidence="1">Cell membrane</location>
        <topology evidence="1">Multi-pass membrane protein</topology>
    </subcellularLocation>
</comment>
<keyword evidence="3 6" id="KW-0812">Transmembrane</keyword>
<dbReference type="InterPro" id="IPR002898">
    <property type="entry name" value="MotA_ExbB_proton_chnl"/>
</dbReference>
<organism evidence="8">
    <name type="scientific">hydrothermal vent metagenome</name>
    <dbReference type="NCBI Taxonomy" id="652676"/>
    <lineage>
        <taxon>unclassified sequences</taxon>
        <taxon>metagenomes</taxon>
        <taxon>ecological metagenomes</taxon>
    </lineage>
</organism>
<evidence type="ECO:0000256" key="6">
    <source>
        <dbReference type="SAM" id="Phobius"/>
    </source>
</evidence>
<protein>
    <submittedName>
        <fullName evidence="8">Arginine/ornithine antiporter ArcD</fullName>
    </submittedName>
</protein>
<sequence>MQNNNSNSICLLNYIVIALLPTLFLTGIVLGYMKIISLKVDIHSLVIISIIYFVYLLFIQHNANYAICNMRKSYIDLQQQLQKNIKSNSLTIGDETKSTINIEEYIIEYYKTFRNDNFASVAPSFFPMLGILGTFTAIAISMPDFSIQESSALDSEISLLLSGIGTAFYASIFGIFLSILWNYFEKRGLSKADQDKHQLESVYSGFIWTDSELKRHEHSQHEMRDAKMIDALKETFNLEFIQMLNQQHMENFQTIIDETNRNFTNITTHMKMVSTDLQETISKVHKSNNALTATQKIDENLRKFILTTDKLQNSLDRFDSSLENSLNITFHKIDDELGDIIIKLGNFATSISEQNRVLQDTISRYHTEISNTIGNRDNV</sequence>
<dbReference type="Pfam" id="PF01618">
    <property type="entry name" value="MotA_ExbB"/>
    <property type="match status" value="1"/>
</dbReference>
<proteinExistence type="predicted"/>
<gene>
    <name evidence="8" type="ORF">MNB_SV-12-795</name>
</gene>
<evidence type="ECO:0000256" key="2">
    <source>
        <dbReference type="ARBA" id="ARBA00022475"/>
    </source>
</evidence>
<dbReference type="AlphaFoldDB" id="A0A1W1BX08"/>
<keyword evidence="2" id="KW-1003">Cell membrane</keyword>
<evidence type="ECO:0000256" key="1">
    <source>
        <dbReference type="ARBA" id="ARBA00004651"/>
    </source>
</evidence>
<evidence type="ECO:0000313" key="8">
    <source>
        <dbReference type="EMBL" id="SFV58007.1"/>
    </source>
</evidence>
<feature type="transmembrane region" description="Helical" evidence="6">
    <location>
        <begin position="118"/>
        <end position="140"/>
    </location>
</feature>
<accession>A0A1W1BX08</accession>
<feature type="transmembrane region" description="Helical" evidence="6">
    <location>
        <begin position="42"/>
        <end position="63"/>
    </location>
</feature>
<dbReference type="EMBL" id="FPHE01000082">
    <property type="protein sequence ID" value="SFV58007.1"/>
    <property type="molecule type" value="Genomic_DNA"/>
</dbReference>